<feature type="region of interest" description="Disordered" evidence="1">
    <location>
        <begin position="73"/>
        <end position="95"/>
    </location>
</feature>
<name>A0A0R3KNN3_9BRAD</name>
<sequence>MYRPHMIDRNQMLVAGFTDSVAASDRDRRTPMPMPADPSGNRPHVHDSPIWLKQFRRKLSQNVVPVNHLCRKLSQTGMPDANREAASRARSLKSG</sequence>
<gene>
    <name evidence="2" type="ORF">CP49_01175</name>
</gene>
<evidence type="ECO:0000313" key="2">
    <source>
        <dbReference type="EMBL" id="KRR05219.1"/>
    </source>
</evidence>
<dbReference type="AlphaFoldDB" id="A0A0R3KNN3"/>
<reference evidence="2 3" key="1">
    <citation type="submission" date="2014-03" db="EMBL/GenBank/DDBJ databases">
        <title>Bradyrhizobium valentinum sp. nov., isolated from effective nodules of Lupinus mariae-josephae, a lupine endemic of basic-lime soils in Eastern Spain.</title>
        <authorList>
            <person name="Duran D."/>
            <person name="Rey L."/>
            <person name="Navarro A."/>
            <person name="Busquets A."/>
            <person name="Imperial J."/>
            <person name="Ruiz-Argueso T."/>
        </authorList>
    </citation>
    <scope>NUCLEOTIDE SEQUENCE [LARGE SCALE GENOMIC DNA]</scope>
    <source>
        <strain evidence="2 3">LmjM3</strain>
    </source>
</reference>
<feature type="region of interest" description="Disordered" evidence="1">
    <location>
        <begin position="19"/>
        <end position="47"/>
    </location>
</feature>
<accession>A0A0R3KNN3</accession>
<proteinExistence type="predicted"/>
<organism evidence="2 3">
    <name type="scientific">Bradyrhizobium valentinum</name>
    <dbReference type="NCBI Taxonomy" id="1518501"/>
    <lineage>
        <taxon>Bacteria</taxon>
        <taxon>Pseudomonadati</taxon>
        <taxon>Pseudomonadota</taxon>
        <taxon>Alphaproteobacteria</taxon>
        <taxon>Hyphomicrobiales</taxon>
        <taxon>Nitrobacteraceae</taxon>
        <taxon>Bradyrhizobium</taxon>
    </lineage>
</organism>
<comment type="caution">
    <text evidence="2">The sequence shown here is derived from an EMBL/GenBank/DDBJ whole genome shotgun (WGS) entry which is preliminary data.</text>
</comment>
<evidence type="ECO:0000313" key="3">
    <source>
        <dbReference type="Proteomes" id="UP000051913"/>
    </source>
</evidence>
<keyword evidence="3" id="KW-1185">Reference proteome</keyword>
<protein>
    <submittedName>
        <fullName evidence="2">Uncharacterized protein</fullName>
    </submittedName>
</protein>
<dbReference type="STRING" id="1518501.CQ10_04840"/>
<dbReference type="Proteomes" id="UP000051913">
    <property type="component" value="Unassembled WGS sequence"/>
</dbReference>
<dbReference type="EMBL" id="LLXX01000119">
    <property type="protein sequence ID" value="KRR05219.1"/>
    <property type="molecule type" value="Genomic_DNA"/>
</dbReference>
<evidence type="ECO:0000256" key="1">
    <source>
        <dbReference type="SAM" id="MobiDB-lite"/>
    </source>
</evidence>